<dbReference type="KEGG" id="eaj:Q3M24_11245"/>
<accession>A0AAU8M2F6</accession>
<evidence type="ECO:0000313" key="1">
    <source>
        <dbReference type="EMBL" id="XCN75271.1"/>
    </source>
</evidence>
<reference evidence="1" key="2">
    <citation type="submission" date="2024-06" db="EMBL/GenBank/DDBJ databases">
        <authorList>
            <person name="Plum-Jensen L.E."/>
            <person name="Schramm A."/>
            <person name="Marshall I.P.G."/>
        </authorList>
    </citation>
    <scope>NUCLEOTIDE SEQUENCE</scope>
    <source>
        <strain evidence="1">Rat1</strain>
    </source>
</reference>
<dbReference type="AlphaFoldDB" id="A0AAU8M2F6"/>
<dbReference type="EMBL" id="CP159373">
    <property type="protein sequence ID" value="XCN75271.1"/>
    <property type="molecule type" value="Genomic_DNA"/>
</dbReference>
<reference evidence="1" key="1">
    <citation type="journal article" date="2024" name="Syst. Appl. Microbiol.">
        <title>First single-strain enrichments of Electrothrix cable bacteria, description of E. aestuarii sp. nov. and E. rattekaaiensis sp. nov., and proposal of a cable bacteria taxonomy following the rules of the SeqCode.</title>
        <authorList>
            <person name="Plum-Jensen L.E."/>
            <person name="Schramm A."/>
            <person name="Marshall I.P.G."/>
        </authorList>
    </citation>
    <scope>NUCLEOTIDE SEQUENCE</scope>
    <source>
        <strain evidence="1">Rat1</strain>
    </source>
</reference>
<name>A0AAU8M2F6_9BACT</name>
<gene>
    <name evidence="1" type="ORF">Q3M24_11245</name>
</gene>
<proteinExistence type="predicted"/>
<protein>
    <submittedName>
        <fullName evidence="1">Uncharacterized protein</fullName>
    </submittedName>
</protein>
<sequence length="48" mass="5341">MTKKIDQILFAVVIFLAAFLLHSAMNNSAHTTTGQQGRIVEVSHQKNM</sequence>
<organism evidence="1">
    <name type="scientific">Candidatus Electrothrix aestuarii</name>
    <dbReference type="NCBI Taxonomy" id="3062594"/>
    <lineage>
        <taxon>Bacteria</taxon>
        <taxon>Pseudomonadati</taxon>
        <taxon>Thermodesulfobacteriota</taxon>
        <taxon>Desulfobulbia</taxon>
        <taxon>Desulfobulbales</taxon>
        <taxon>Desulfobulbaceae</taxon>
        <taxon>Candidatus Electrothrix</taxon>
    </lineage>
</organism>